<feature type="signal peptide" evidence="1">
    <location>
        <begin position="1"/>
        <end position="26"/>
    </location>
</feature>
<dbReference type="Proteomes" id="UP000177010">
    <property type="component" value="Unassembled WGS sequence"/>
</dbReference>
<feature type="chain" id="PRO_5038785237" description="Extracellular protein" evidence="1">
    <location>
        <begin position="27"/>
        <end position="144"/>
    </location>
</feature>
<name>A0A1E7X9T2_9LACO</name>
<dbReference type="EMBL" id="MIQE01000024">
    <property type="protein sequence ID" value="OFA09893.1"/>
    <property type="molecule type" value="Genomic_DNA"/>
</dbReference>
<reference evidence="2 3" key="1">
    <citation type="submission" date="2016-09" db="EMBL/GenBank/DDBJ databases">
        <title>Genome Sequence of Lactobacillus sunkii Strain CG01.</title>
        <authorList>
            <person name="Poehlein A."/>
            <person name="Gabris C."/>
            <person name="Bengelsdorf F.R."/>
            <person name="Duerre P."/>
            <person name="Daniel R."/>
        </authorList>
    </citation>
    <scope>NUCLEOTIDE SEQUENCE [LARGE SCALE GENOMIC DNA]</scope>
    <source>
        <strain evidence="2 3">CG_D</strain>
    </source>
</reference>
<dbReference type="RefSeq" id="WP_070368573.1">
    <property type="nucleotide sequence ID" value="NZ_JAZHVW010000022.1"/>
</dbReference>
<keyword evidence="1" id="KW-0732">Signal</keyword>
<sequence>MKKFIGIIFTMAVIFGIQLTALPADASASASTTTPKALQGTWFEYRGEGKFNIIKITTHSFTTNGKSYTPSKKSDRKLQVSKWGSWYLFNKSKSSSKDLGQYKATKQLIGGSYKRVLIKYRGIGTYHVFPSHKYEHKYSYKVLD</sequence>
<accession>A0A1E7X9T2</accession>
<evidence type="ECO:0008006" key="4">
    <source>
        <dbReference type="Google" id="ProtNLM"/>
    </source>
</evidence>
<evidence type="ECO:0000313" key="3">
    <source>
        <dbReference type="Proteomes" id="UP000177010"/>
    </source>
</evidence>
<evidence type="ECO:0000313" key="2">
    <source>
        <dbReference type="EMBL" id="OFA09893.1"/>
    </source>
</evidence>
<gene>
    <name evidence="2" type="ORF">LASUN_23750</name>
</gene>
<dbReference type="STRING" id="481719.LASUN_23750"/>
<proteinExistence type="predicted"/>
<protein>
    <recommendedName>
        <fullName evidence="4">Extracellular protein</fullName>
    </recommendedName>
</protein>
<organism evidence="2 3">
    <name type="scientific">Lentilactobacillus sunkii</name>
    <dbReference type="NCBI Taxonomy" id="481719"/>
    <lineage>
        <taxon>Bacteria</taxon>
        <taxon>Bacillati</taxon>
        <taxon>Bacillota</taxon>
        <taxon>Bacilli</taxon>
        <taxon>Lactobacillales</taxon>
        <taxon>Lactobacillaceae</taxon>
        <taxon>Lentilactobacillus</taxon>
    </lineage>
</organism>
<dbReference type="AlphaFoldDB" id="A0A1E7X9T2"/>
<comment type="caution">
    <text evidence="2">The sequence shown here is derived from an EMBL/GenBank/DDBJ whole genome shotgun (WGS) entry which is preliminary data.</text>
</comment>
<evidence type="ECO:0000256" key="1">
    <source>
        <dbReference type="SAM" id="SignalP"/>
    </source>
</evidence>